<dbReference type="AlphaFoldDB" id="A0A2K3NQK6"/>
<organism evidence="2 3">
    <name type="scientific">Trifolium pratense</name>
    <name type="common">Red clover</name>
    <dbReference type="NCBI Taxonomy" id="57577"/>
    <lineage>
        <taxon>Eukaryota</taxon>
        <taxon>Viridiplantae</taxon>
        <taxon>Streptophyta</taxon>
        <taxon>Embryophyta</taxon>
        <taxon>Tracheophyta</taxon>
        <taxon>Spermatophyta</taxon>
        <taxon>Magnoliopsida</taxon>
        <taxon>eudicotyledons</taxon>
        <taxon>Gunneridae</taxon>
        <taxon>Pentapetalae</taxon>
        <taxon>rosids</taxon>
        <taxon>fabids</taxon>
        <taxon>Fabales</taxon>
        <taxon>Fabaceae</taxon>
        <taxon>Papilionoideae</taxon>
        <taxon>50 kb inversion clade</taxon>
        <taxon>NPAAA clade</taxon>
        <taxon>Hologalegina</taxon>
        <taxon>IRL clade</taxon>
        <taxon>Trifolieae</taxon>
        <taxon>Trifolium</taxon>
    </lineage>
</organism>
<name>A0A2K3NQK6_TRIPR</name>
<dbReference type="Proteomes" id="UP000236291">
    <property type="component" value="Unassembled WGS sequence"/>
</dbReference>
<evidence type="ECO:0000256" key="1">
    <source>
        <dbReference type="SAM" id="MobiDB-lite"/>
    </source>
</evidence>
<reference evidence="2 3" key="2">
    <citation type="journal article" date="2017" name="Front. Plant Sci.">
        <title>Gene Classification and Mining of Molecular Markers Useful in Red Clover (Trifolium pratense) Breeding.</title>
        <authorList>
            <person name="Istvanek J."/>
            <person name="Dluhosova J."/>
            <person name="Dluhos P."/>
            <person name="Patkova L."/>
            <person name="Nedelnik J."/>
            <person name="Repkova J."/>
        </authorList>
    </citation>
    <scope>NUCLEOTIDE SEQUENCE [LARGE SCALE GENOMIC DNA]</scope>
    <source>
        <strain evidence="3">cv. Tatra</strain>
        <tissue evidence="2">Young leaves</tissue>
    </source>
</reference>
<sequence>MEDSDQFRKDEEQTHSDQFRLRSSIDAENGLNMYLNLSVRGSIHTEGKNSTSEGGGEDREVTVSGPPKLVGP</sequence>
<reference evidence="2 3" key="1">
    <citation type="journal article" date="2014" name="Am. J. Bot.">
        <title>Genome assembly and annotation for red clover (Trifolium pratense; Fabaceae).</title>
        <authorList>
            <person name="Istvanek J."/>
            <person name="Jaros M."/>
            <person name="Krenek A."/>
            <person name="Repkova J."/>
        </authorList>
    </citation>
    <scope>NUCLEOTIDE SEQUENCE [LARGE SCALE GENOMIC DNA]</scope>
    <source>
        <strain evidence="3">cv. Tatra</strain>
        <tissue evidence="2">Young leaves</tissue>
    </source>
</reference>
<evidence type="ECO:0000313" key="2">
    <source>
        <dbReference type="EMBL" id="PNY05297.1"/>
    </source>
</evidence>
<comment type="caution">
    <text evidence="2">The sequence shown here is derived from an EMBL/GenBank/DDBJ whole genome shotgun (WGS) entry which is preliminary data.</text>
</comment>
<feature type="region of interest" description="Disordered" evidence="1">
    <location>
        <begin position="44"/>
        <end position="72"/>
    </location>
</feature>
<evidence type="ECO:0000313" key="3">
    <source>
        <dbReference type="Proteomes" id="UP000236291"/>
    </source>
</evidence>
<accession>A0A2K3NQK6</accession>
<proteinExistence type="predicted"/>
<feature type="region of interest" description="Disordered" evidence="1">
    <location>
        <begin position="1"/>
        <end position="22"/>
    </location>
</feature>
<protein>
    <submittedName>
        <fullName evidence="2">Uncharacterized protein</fullName>
    </submittedName>
</protein>
<dbReference type="EMBL" id="ASHM01000729">
    <property type="protein sequence ID" value="PNY05297.1"/>
    <property type="molecule type" value="Genomic_DNA"/>
</dbReference>
<gene>
    <name evidence="2" type="ORF">L195_g001742</name>
</gene>